<organism evidence="1 2">
    <name type="scientific">Candidatus Magnetobacterium bavaricum</name>
    <dbReference type="NCBI Taxonomy" id="29290"/>
    <lineage>
        <taxon>Bacteria</taxon>
        <taxon>Pseudomonadati</taxon>
        <taxon>Nitrospirota</taxon>
        <taxon>Thermodesulfovibrionia</taxon>
        <taxon>Thermodesulfovibrionales</taxon>
        <taxon>Candidatus Magnetobacteriaceae</taxon>
        <taxon>Candidatus Magnetobacterium</taxon>
    </lineage>
</organism>
<dbReference type="AlphaFoldDB" id="A0A0F3GZN8"/>
<reference evidence="1 2" key="1">
    <citation type="submission" date="2015-02" db="EMBL/GenBank/DDBJ databases">
        <title>Single-cell genomics of uncultivated deep-branching MTB reveals a conserved set of magnetosome genes.</title>
        <authorList>
            <person name="Kolinko S."/>
            <person name="Richter M."/>
            <person name="Glockner F.O."/>
            <person name="Brachmann A."/>
            <person name="Schuler D."/>
        </authorList>
    </citation>
    <scope>NUCLEOTIDE SEQUENCE [LARGE SCALE GENOMIC DNA]</scope>
    <source>
        <strain evidence="1">TM-1</strain>
    </source>
</reference>
<evidence type="ECO:0000313" key="2">
    <source>
        <dbReference type="Proteomes" id="UP000033423"/>
    </source>
</evidence>
<protein>
    <submittedName>
        <fullName evidence="1">Uncharacterized protein</fullName>
    </submittedName>
</protein>
<comment type="caution">
    <text evidence="1">The sequence shown here is derived from an EMBL/GenBank/DDBJ whole genome shotgun (WGS) entry which is preliminary data.</text>
</comment>
<proteinExistence type="predicted"/>
<keyword evidence="2" id="KW-1185">Reference proteome</keyword>
<evidence type="ECO:0000313" key="1">
    <source>
        <dbReference type="EMBL" id="KJU87292.1"/>
    </source>
</evidence>
<sequence length="86" mass="9574">MPSNPSTAGQRSTSESYGKVTRYWLVLNMKTSGRWTHGESRTLTRLPVCHQAIFSISQGIRTFYGNTLNVAETAYLSRTNTASLIC</sequence>
<dbReference type="EMBL" id="LACI01000238">
    <property type="protein sequence ID" value="KJU87292.1"/>
    <property type="molecule type" value="Genomic_DNA"/>
</dbReference>
<gene>
    <name evidence="1" type="ORF">MBAV_000512</name>
</gene>
<dbReference type="Proteomes" id="UP000033423">
    <property type="component" value="Unassembled WGS sequence"/>
</dbReference>
<accession>A0A0F3GZN8</accession>
<name>A0A0F3GZN8_9BACT</name>